<evidence type="ECO:0000256" key="1">
    <source>
        <dbReference type="SAM" id="Phobius"/>
    </source>
</evidence>
<reference evidence="2 3" key="1">
    <citation type="submission" date="2019-03" db="EMBL/GenBank/DDBJ databases">
        <title>Genomic Encyclopedia of Type Strains, Phase IV (KMG-IV): sequencing the most valuable type-strain genomes for metagenomic binning, comparative biology and taxonomic classification.</title>
        <authorList>
            <person name="Goeker M."/>
        </authorList>
    </citation>
    <scope>NUCLEOTIDE SEQUENCE [LARGE SCALE GENOMIC DNA]</scope>
    <source>
        <strain evidence="2 3">DSM 45765</strain>
    </source>
</reference>
<dbReference type="OrthoDB" id="4325786at2"/>
<feature type="transmembrane region" description="Helical" evidence="1">
    <location>
        <begin position="61"/>
        <end position="85"/>
    </location>
</feature>
<organism evidence="2 3">
    <name type="scientific">Tamaricihabitans halophyticus</name>
    <dbReference type="NCBI Taxonomy" id="1262583"/>
    <lineage>
        <taxon>Bacteria</taxon>
        <taxon>Bacillati</taxon>
        <taxon>Actinomycetota</taxon>
        <taxon>Actinomycetes</taxon>
        <taxon>Pseudonocardiales</taxon>
        <taxon>Pseudonocardiaceae</taxon>
        <taxon>Tamaricihabitans</taxon>
    </lineage>
</organism>
<accession>A0A4R2QWJ5</accession>
<sequence>MATVLRLLVVLGLLGSAWIHFDLWQLGYRDIDTIGPLFLVNVIAGAVLAIAVLVWRHWLPLLGAVGFGLATLGGYLLSVTVGLFGMQNELYWQAEPILAAVAELGCIVFGLAGVVMLRSTERAGVASR</sequence>
<protein>
    <submittedName>
        <fullName evidence="2">Uncharacterized protein</fullName>
    </submittedName>
</protein>
<comment type="caution">
    <text evidence="2">The sequence shown here is derived from an EMBL/GenBank/DDBJ whole genome shotgun (WGS) entry which is preliminary data.</text>
</comment>
<dbReference type="AlphaFoldDB" id="A0A4R2QWJ5"/>
<name>A0A4R2QWJ5_9PSEU</name>
<evidence type="ECO:0000313" key="3">
    <source>
        <dbReference type="Proteomes" id="UP000294911"/>
    </source>
</evidence>
<feature type="transmembrane region" description="Helical" evidence="1">
    <location>
        <begin position="97"/>
        <end position="117"/>
    </location>
</feature>
<dbReference type="EMBL" id="SLXQ01000003">
    <property type="protein sequence ID" value="TCP54077.1"/>
    <property type="molecule type" value="Genomic_DNA"/>
</dbReference>
<keyword evidence="3" id="KW-1185">Reference proteome</keyword>
<dbReference type="Proteomes" id="UP000294911">
    <property type="component" value="Unassembled WGS sequence"/>
</dbReference>
<keyword evidence="1" id="KW-0472">Membrane</keyword>
<gene>
    <name evidence="2" type="ORF">EV191_103118</name>
</gene>
<dbReference type="RefSeq" id="WP_132876857.1">
    <property type="nucleotide sequence ID" value="NZ_SLXQ01000003.1"/>
</dbReference>
<keyword evidence="1" id="KW-0812">Transmembrane</keyword>
<keyword evidence="1" id="KW-1133">Transmembrane helix</keyword>
<evidence type="ECO:0000313" key="2">
    <source>
        <dbReference type="EMBL" id="TCP54077.1"/>
    </source>
</evidence>
<proteinExistence type="predicted"/>
<feature type="transmembrane region" description="Helical" evidence="1">
    <location>
        <begin position="33"/>
        <end position="54"/>
    </location>
</feature>